<proteinExistence type="predicted"/>
<dbReference type="EMBL" id="JADOXO010000189">
    <property type="protein sequence ID" value="KAF9810030.1"/>
    <property type="molecule type" value="Genomic_DNA"/>
</dbReference>
<gene>
    <name evidence="1" type="ORF">IEO21_07148</name>
</gene>
<sequence length="228" mass="26468">MSSLLNPTCNDPVYEWLPDHDLGVQWYRVWDDESLAGPRPPAFLHHEFLKYLGSATDPAITWRTWVRVGNCVFPHDFWTLLELNPALNAVKALHSGLEVSHPQYRFPDPYGYGEEDREVTEAFDKELEDRPNLRDPHEVECYRHDRRLDCQLEPTTSTGIFRDGAPDLERTLLERPITDNDDDRFDIRCNGNPVPRVDDRRDHEWIEPSADDHDIASLFAIDDGMPAF</sequence>
<dbReference type="AlphaFoldDB" id="A0A8H7U014"/>
<reference evidence="1" key="1">
    <citation type="submission" date="2020-11" db="EMBL/GenBank/DDBJ databases">
        <authorList>
            <person name="Koelle M."/>
            <person name="Horta M.A.C."/>
            <person name="Nowrousian M."/>
            <person name="Ohm R.A."/>
            <person name="Benz P."/>
            <person name="Pilgard A."/>
        </authorList>
    </citation>
    <scope>NUCLEOTIDE SEQUENCE</scope>
    <source>
        <strain evidence="1">FPRL280</strain>
    </source>
</reference>
<dbReference type="Proteomes" id="UP000639403">
    <property type="component" value="Unassembled WGS sequence"/>
</dbReference>
<accession>A0A8H7U014</accession>
<evidence type="ECO:0000313" key="1">
    <source>
        <dbReference type="EMBL" id="KAF9810030.1"/>
    </source>
</evidence>
<protein>
    <submittedName>
        <fullName evidence="1">Uncharacterized protein</fullName>
    </submittedName>
</protein>
<organism evidence="1 2">
    <name type="scientific">Rhodonia placenta</name>
    <dbReference type="NCBI Taxonomy" id="104341"/>
    <lineage>
        <taxon>Eukaryota</taxon>
        <taxon>Fungi</taxon>
        <taxon>Dikarya</taxon>
        <taxon>Basidiomycota</taxon>
        <taxon>Agaricomycotina</taxon>
        <taxon>Agaricomycetes</taxon>
        <taxon>Polyporales</taxon>
        <taxon>Adustoporiaceae</taxon>
        <taxon>Rhodonia</taxon>
    </lineage>
</organism>
<reference evidence="1" key="2">
    <citation type="journal article" name="Front. Microbiol.">
        <title>Degradative Capacity of Two Strains of Rhodonia placenta: From Phenotype to Genotype.</title>
        <authorList>
            <person name="Kolle M."/>
            <person name="Horta M.A.C."/>
            <person name="Nowrousian M."/>
            <person name="Ohm R.A."/>
            <person name="Benz J.P."/>
            <person name="Pilgard A."/>
        </authorList>
    </citation>
    <scope>NUCLEOTIDE SEQUENCE</scope>
    <source>
        <strain evidence="1">FPRL280</strain>
    </source>
</reference>
<name>A0A8H7U014_9APHY</name>
<evidence type="ECO:0000313" key="2">
    <source>
        <dbReference type="Proteomes" id="UP000639403"/>
    </source>
</evidence>
<comment type="caution">
    <text evidence="1">The sequence shown here is derived from an EMBL/GenBank/DDBJ whole genome shotgun (WGS) entry which is preliminary data.</text>
</comment>